<dbReference type="Proteomes" id="UP001152320">
    <property type="component" value="Chromosome 10"/>
</dbReference>
<comment type="caution">
    <text evidence="3">The sequence shown here is derived from an EMBL/GenBank/DDBJ whole genome shotgun (WGS) entry which is preliminary data.</text>
</comment>
<reference evidence="3" key="1">
    <citation type="submission" date="2021-10" db="EMBL/GenBank/DDBJ databases">
        <title>Tropical sea cucumber genome reveals ecological adaptation and Cuvierian tubules defense mechanism.</title>
        <authorList>
            <person name="Chen T."/>
        </authorList>
    </citation>
    <scope>NUCLEOTIDE SEQUENCE</scope>
    <source>
        <strain evidence="3">Nanhai2018</strain>
        <tissue evidence="3">Muscle</tissue>
    </source>
</reference>
<evidence type="ECO:0000313" key="3">
    <source>
        <dbReference type="EMBL" id="KAJ8034243.1"/>
    </source>
</evidence>
<dbReference type="InterPro" id="IPR003410">
    <property type="entry name" value="HYR_dom"/>
</dbReference>
<feature type="domain" description="HYR" evidence="2">
    <location>
        <begin position="1"/>
        <end position="68"/>
    </location>
</feature>
<accession>A0A9Q1H662</accession>
<dbReference type="AlphaFoldDB" id="A0A9Q1H662"/>
<organism evidence="3 4">
    <name type="scientific">Holothuria leucospilota</name>
    <name type="common">Black long sea cucumber</name>
    <name type="synonym">Mertensiothuria leucospilota</name>
    <dbReference type="NCBI Taxonomy" id="206669"/>
    <lineage>
        <taxon>Eukaryota</taxon>
        <taxon>Metazoa</taxon>
        <taxon>Echinodermata</taxon>
        <taxon>Eleutherozoa</taxon>
        <taxon>Echinozoa</taxon>
        <taxon>Holothuroidea</taxon>
        <taxon>Aspidochirotacea</taxon>
        <taxon>Aspidochirotida</taxon>
        <taxon>Holothuriidae</taxon>
        <taxon>Holothuria</taxon>
    </lineage>
</organism>
<dbReference type="Pfam" id="PF02494">
    <property type="entry name" value="HYR"/>
    <property type="match status" value="1"/>
</dbReference>
<name>A0A9Q1H662_HOLLE</name>
<protein>
    <recommendedName>
        <fullName evidence="2">HYR domain-containing protein</fullName>
    </recommendedName>
</protein>
<keyword evidence="1" id="KW-0677">Repeat</keyword>
<evidence type="ECO:0000259" key="2">
    <source>
        <dbReference type="PROSITE" id="PS50825"/>
    </source>
</evidence>
<gene>
    <name evidence="3" type="ORF">HOLleu_21000</name>
</gene>
<evidence type="ECO:0000256" key="1">
    <source>
        <dbReference type="ARBA" id="ARBA00022737"/>
    </source>
</evidence>
<keyword evidence="4" id="KW-1185">Reference proteome</keyword>
<dbReference type="PROSITE" id="PS50825">
    <property type="entry name" value="HYR"/>
    <property type="match status" value="1"/>
</dbReference>
<dbReference type="EMBL" id="JAIZAY010000010">
    <property type="protein sequence ID" value="KAJ8034243.1"/>
    <property type="molecule type" value="Genomic_DNA"/>
</dbReference>
<sequence>MSPGGSLGATVRYDPITCCDIEQGTITAQCTGPISGSLFPSGKTSITCVCVDDGGLSSNCTFIVDVKQGECTEINLSS</sequence>
<proteinExistence type="predicted"/>
<evidence type="ECO:0000313" key="4">
    <source>
        <dbReference type="Proteomes" id="UP001152320"/>
    </source>
</evidence>